<feature type="compositionally biased region" description="Basic and acidic residues" evidence="1">
    <location>
        <begin position="166"/>
        <end position="175"/>
    </location>
</feature>
<dbReference type="EMBL" id="JAUSVV010000047">
    <property type="protein sequence ID" value="MDQ0445510.1"/>
    <property type="molecule type" value="Genomic_DNA"/>
</dbReference>
<dbReference type="RefSeq" id="WP_238253262.1">
    <property type="nucleotide sequence ID" value="NZ_BPQX01000074.1"/>
</dbReference>
<gene>
    <name evidence="2" type="ORF">QO016_005041</name>
</gene>
<evidence type="ECO:0000256" key="1">
    <source>
        <dbReference type="SAM" id="MobiDB-lite"/>
    </source>
</evidence>
<keyword evidence="3" id="KW-1185">Reference proteome</keyword>
<sequence length="192" mass="21254">MTQNKWRVLGKLLHNGANLTEQERSLRYTLLRQLNAESTLEEQERLFRAVSLTAGTALVEISRAKLRTCGLTEPQIDLFDDVRIRRHHKQNVTPEEEHNFEIVCGLVNRCWGGGGGGGNPPDGNDGPDFGRTIADLIAAAHADDDEKPEPSPAVPPQEPTAMQPDLRPKAEEKQKGKPRPRGTPRKGGWEIG</sequence>
<evidence type="ECO:0000313" key="3">
    <source>
        <dbReference type="Proteomes" id="UP001236369"/>
    </source>
</evidence>
<feature type="region of interest" description="Disordered" evidence="1">
    <location>
        <begin position="136"/>
        <end position="192"/>
    </location>
</feature>
<name>A0ABU0HUW7_9HYPH</name>
<dbReference type="Proteomes" id="UP001236369">
    <property type="component" value="Unassembled WGS sequence"/>
</dbReference>
<evidence type="ECO:0000313" key="2">
    <source>
        <dbReference type="EMBL" id="MDQ0445510.1"/>
    </source>
</evidence>
<organism evidence="2 3">
    <name type="scientific">Methylobacterium persicinum</name>
    <dbReference type="NCBI Taxonomy" id="374426"/>
    <lineage>
        <taxon>Bacteria</taxon>
        <taxon>Pseudomonadati</taxon>
        <taxon>Pseudomonadota</taxon>
        <taxon>Alphaproteobacteria</taxon>
        <taxon>Hyphomicrobiales</taxon>
        <taxon>Methylobacteriaceae</taxon>
        <taxon>Methylobacterium</taxon>
    </lineage>
</organism>
<reference evidence="2 3" key="1">
    <citation type="submission" date="2023-07" db="EMBL/GenBank/DDBJ databases">
        <title>Genomic Encyclopedia of Type Strains, Phase IV (KMG-IV): sequencing the most valuable type-strain genomes for metagenomic binning, comparative biology and taxonomic classification.</title>
        <authorList>
            <person name="Goeker M."/>
        </authorList>
    </citation>
    <scope>NUCLEOTIDE SEQUENCE [LARGE SCALE GENOMIC DNA]</scope>
    <source>
        <strain evidence="2 3">DSM 19562</strain>
    </source>
</reference>
<accession>A0ABU0HUW7</accession>
<proteinExistence type="predicted"/>
<comment type="caution">
    <text evidence="2">The sequence shown here is derived from an EMBL/GenBank/DDBJ whole genome shotgun (WGS) entry which is preliminary data.</text>
</comment>
<protein>
    <submittedName>
        <fullName evidence="2">Uncharacterized protein</fullName>
    </submittedName>
</protein>